<keyword evidence="2" id="KW-1185">Reference proteome</keyword>
<dbReference type="AlphaFoldDB" id="A0A930YCT3"/>
<dbReference type="RefSeq" id="WP_194705189.1">
    <property type="nucleotide sequence ID" value="NZ_JADKPN010000001.1"/>
</dbReference>
<evidence type="ECO:0000313" key="2">
    <source>
        <dbReference type="Proteomes" id="UP000640489"/>
    </source>
</evidence>
<dbReference type="EMBL" id="JADKPN010000001">
    <property type="protein sequence ID" value="MBF4762028.1"/>
    <property type="molecule type" value="Genomic_DNA"/>
</dbReference>
<name>A0A930YCT3_9ACTN</name>
<protein>
    <submittedName>
        <fullName evidence="1">Uncharacterized protein</fullName>
    </submittedName>
</protein>
<accession>A0A930YCT3</accession>
<dbReference type="Proteomes" id="UP000640489">
    <property type="component" value="Unassembled WGS sequence"/>
</dbReference>
<gene>
    <name evidence="1" type="ORF">ISU07_02715</name>
</gene>
<dbReference type="NCBIfam" id="NF038356">
    <property type="entry name" value="actino_DLW39"/>
    <property type="match status" value="1"/>
</dbReference>
<reference evidence="1" key="1">
    <citation type="submission" date="2020-11" db="EMBL/GenBank/DDBJ databases">
        <title>Nocardioides sp. nov., isolated from Soil of Cynanchum wilfordii Hemsley rhizosphere.</title>
        <authorList>
            <person name="Lee J.-S."/>
            <person name="Suh M.K."/>
            <person name="Kim J.-S."/>
        </authorList>
    </citation>
    <scope>NUCLEOTIDE SEQUENCE</scope>
    <source>
        <strain evidence="1">KCTC 19275</strain>
    </source>
</reference>
<dbReference type="InterPro" id="IPR047990">
    <property type="entry name" value="DLW39-like"/>
</dbReference>
<organism evidence="1 2">
    <name type="scientific">Nocardioides islandensis</name>
    <dbReference type="NCBI Taxonomy" id="433663"/>
    <lineage>
        <taxon>Bacteria</taxon>
        <taxon>Bacillati</taxon>
        <taxon>Actinomycetota</taxon>
        <taxon>Actinomycetes</taxon>
        <taxon>Propionibacteriales</taxon>
        <taxon>Nocardioidaceae</taxon>
        <taxon>Nocardioides</taxon>
    </lineage>
</organism>
<evidence type="ECO:0000313" key="1">
    <source>
        <dbReference type="EMBL" id="MBF4762028.1"/>
    </source>
</evidence>
<comment type="caution">
    <text evidence="1">The sequence shown here is derived from an EMBL/GenBank/DDBJ whole genome shotgun (WGS) entry which is preliminary data.</text>
</comment>
<sequence>MKKILFILLAAAGVAYAKKKMDEGKHEQALWAEATDNVASPSTPAE</sequence>
<proteinExistence type="predicted"/>